<dbReference type="InterPro" id="IPR022642">
    <property type="entry name" value="CheR_C"/>
</dbReference>
<comment type="caution">
    <text evidence="2">The sequence shown here is derived from an EMBL/GenBank/DDBJ whole genome shotgun (WGS) entry which is preliminary data.</text>
</comment>
<dbReference type="PROSITE" id="PS50123">
    <property type="entry name" value="CHER"/>
    <property type="match status" value="1"/>
</dbReference>
<evidence type="ECO:0000313" key="2">
    <source>
        <dbReference type="EMBL" id="OWY34943.1"/>
    </source>
</evidence>
<proteinExistence type="predicted"/>
<dbReference type="InterPro" id="IPR022641">
    <property type="entry name" value="CheR_N"/>
</dbReference>
<sequence length="283" mass="32118">MDAEINQALANQHFDIEMQLLLDAIYLKYHCDFRGYAGASLKRRLATAMIRFGCETLSQLQDKVLHDATVFPALMDYLTVQVSEMFRDPSYFLSLRERVIPLLRTYPSLKIWVAGCSSGEEVYSLAILLREEGLLERSIIYATDINQAALKKAEAGVYELDRIPGFTSNHQKSGAKTSLSDYYTAAYGAVVFDKSLRKNVVFSDHSLATDSVFAEMHLVSCRNVLIYFNRHLQERALGLFRESLVRKGFLGLGSKESMRFSTHGPAFDEVVREDRIFQKKGEL</sequence>
<evidence type="ECO:0000259" key="1">
    <source>
        <dbReference type="PROSITE" id="PS50123"/>
    </source>
</evidence>
<dbReference type="InterPro" id="IPR029063">
    <property type="entry name" value="SAM-dependent_MTases_sf"/>
</dbReference>
<protein>
    <submittedName>
        <fullName evidence="2">Chemotaxis protein CheR</fullName>
    </submittedName>
</protein>
<dbReference type="RefSeq" id="WP_088754861.1">
    <property type="nucleotide sequence ID" value="NZ_NJGV01000007.1"/>
</dbReference>
<dbReference type="Pfam" id="PF03705">
    <property type="entry name" value="CheR_N"/>
    <property type="match status" value="1"/>
</dbReference>
<dbReference type="Pfam" id="PF01739">
    <property type="entry name" value="CheR"/>
    <property type="match status" value="1"/>
</dbReference>
<dbReference type="SMART" id="SM00138">
    <property type="entry name" value="MeTrc"/>
    <property type="match status" value="1"/>
</dbReference>
<feature type="domain" description="CheR-type methyltransferase" evidence="1">
    <location>
        <begin position="41"/>
        <end position="283"/>
    </location>
</feature>
<dbReference type="InterPro" id="IPR000780">
    <property type="entry name" value="CheR_MeTrfase"/>
</dbReference>
<dbReference type="SUPFAM" id="SSF53335">
    <property type="entry name" value="S-adenosyl-L-methionine-dependent methyltransferases"/>
    <property type="match status" value="1"/>
</dbReference>
<dbReference type="InterPro" id="IPR050903">
    <property type="entry name" value="Bact_Chemotaxis_MeTrfase"/>
</dbReference>
<dbReference type="PANTHER" id="PTHR24422:SF8">
    <property type="entry name" value="CHEMOTAXIS PROTEIN"/>
    <property type="match status" value="1"/>
</dbReference>
<organism evidence="2 3">
    <name type="scientific">Herbaspirillum aquaticum</name>
    <dbReference type="NCBI Taxonomy" id="568783"/>
    <lineage>
        <taxon>Bacteria</taxon>
        <taxon>Pseudomonadati</taxon>
        <taxon>Pseudomonadota</taxon>
        <taxon>Betaproteobacteria</taxon>
        <taxon>Burkholderiales</taxon>
        <taxon>Oxalobacteraceae</taxon>
        <taxon>Herbaspirillum</taxon>
    </lineage>
</organism>
<dbReference type="PRINTS" id="PR00996">
    <property type="entry name" value="CHERMTFRASE"/>
</dbReference>
<dbReference type="SUPFAM" id="SSF47757">
    <property type="entry name" value="Chemotaxis receptor methyltransferase CheR, N-terminal domain"/>
    <property type="match status" value="1"/>
</dbReference>
<dbReference type="Gene3D" id="3.40.50.150">
    <property type="entry name" value="Vaccinia Virus protein VP39"/>
    <property type="match status" value="1"/>
</dbReference>
<dbReference type="PANTHER" id="PTHR24422">
    <property type="entry name" value="CHEMOTAXIS PROTEIN METHYLTRANSFERASE"/>
    <property type="match status" value="1"/>
</dbReference>
<keyword evidence="3" id="KW-1185">Reference proteome</keyword>
<gene>
    <name evidence="2" type="ORF">CEJ45_09295</name>
</gene>
<dbReference type="Proteomes" id="UP000214747">
    <property type="component" value="Unassembled WGS sequence"/>
</dbReference>
<dbReference type="GO" id="GO:0008757">
    <property type="term" value="F:S-adenosylmethionine-dependent methyltransferase activity"/>
    <property type="evidence" value="ECO:0007669"/>
    <property type="project" value="InterPro"/>
</dbReference>
<accession>A0A225SUQ0</accession>
<dbReference type="AlphaFoldDB" id="A0A225SUQ0"/>
<name>A0A225SUQ0_9BURK</name>
<dbReference type="EMBL" id="NJGV01000007">
    <property type="protein sequence ID" value="OWY34943.1"/>
    <property type="molecule type" value="Genomic_DNA"/>
</dbReference>
<reference evidence="2 3" key="1">
    <citation type="journal article" date="2010" name="Int. J. Syst. Evol. Microbiol.">
        <title>Reclassification of Herbaspirillum putei as a later heterotypic synonym of Herbaspirillum huttiense, with the description of H. huttiense subsp. huttiense subsp. nov. and H. huttiense subsp. putei subsp. nov., comb. nov., and description of Herbaspirillum aquaticum sp. nov.</title>
        <authorList>
            <person name="Dobritsa A.P."/>
            <person name="Reddy M.C."/>
            <person name="Samadpour M."/>
        </authorList>
    </citation>
    <scope>NUCLEOTIDE SEQUENCE [LARGE SCALE GENOMIC DNA]</scope>
    <source>
        <strain evidence="2 3">IEH 4430</strain>
    </source>
</reference>
<evidence type="ECO:0000313" key="3">
    <source>
        <dbReference type="Proteomes" id="UP000214747"/>
    </source>
</evidence>